<reference evidence="1" key="1">
    <citation type="journal article" date="2015" name="Nature">
        <title>Complex archaea that bridge the gap between prokaryotes and eukaryotes.</title>
        <authorList>
            <person name="Spang A."/>
            <person name="Saw J.H."/>
            <person name="Jorgensen S.L."/>
            <person name="Zaremba-Niedzwiedzka K."/>
            <person name="Martijn J."/>
            <person name="Lind A.E."/>
            <person name="van Eijk R."/>
            <person name="Schleper C."/>
            <person name="Guy L."/>
            <person name="Ettema T.J."/>
        </authorList>
    </citation>
    <scope>NUCLEOTIDE SEQUENCE</scope>
</reference>
<comment type="caution">
    <text evidence="1">The sequence shown here is derived from an EMBL/GenBank/DDBJ whole genome shotgun (WGS) entry which is preliminary data.</text>
</comment>
<sequence length="121" mass="14279">MALSSSDIQTRALNLKRFWQVRDLKMKDWYEQIKMVDTLAQKDMESFVGNDPRASFNLISSLLNQKIPHRLQPDRLSPEQVAPAAELSFMFEVIWENIFDQYRLRGRHYLDDLINFLLCTG</sequence>
<evidence type="ECO:0000313" key="1">
    <source>
        <dbReference type="EMBL" id="KKK54985.1"/>
    </source>
</evidence>
<accession>A0A0F8X2B9</accession>
<gene>
    <name evidence="1" type="ORF">LCGC14_3079160</name>
</gene>
<dbReference type="EMBL" id="LAZR01065713">
    <property type="protein sequence ID" value="KKK54985.1"/>
    <property type="molecule type" value="Genomic_DNA"/>
</dbReference>
<proteinExistence type="predicted"/>
<organism evidence="1">
    <name type="scientific">marine sediment metagenome</name>
    <dbReference type="NCBI Taxonomy" id="412755"/>
    <lineage>
        <taxon>unclassified sequences</taxon>
        <taxon>metagenomes</taxon>
        <taxon>ecological metagenomes</taxon>
    </lineage>
</organism>
<name>A0A0F8X2B9_9ZZZZ</name>
<protein>
    <submittedName>
        <fullName evidence="1">Uncharacterized protein</fullName>
    </submittedName>
</protein>
<dbReference type="AlphaFoldDB" id="A0A0F8X2B9"/>
<feature type="non-terminal residue" evidence="1">
    <location>
        <position position="121"/>
    </location>
</feature>